<accession>A0A3S1DM86</accession>
<keyword evidence="2" id="KW-1185">Reference proteome</keyword>
<comment type="caution">
    <text evidence="1">The sequence shown here is derived from an EMBL/GenBank/DDBJ whole genome shotgun (WGS) entry which is preliminary data.</text>
</comment>
<reference evidence="1 2" key="1">
    <citation type="submission" date="2018-12" db="EMBL/GenBank/DDBJ databases">
        <authorList>
            <person name="Sun L."/>
            <person name="Chen Z."/>
        </authorList>
    </citation>
    <scope>NUCLEOTIDE SEQUENCE [LARGE SCALE GENOMIC DNA]</scope>
    <source>
        <strain evidence="1 2">DSM 15890</strain>
    </source>
</reference>
<protein>
    <submittedName>
        <fullName evidence="1">Uncharacterized protein</fullName>
    </submittedName>
</protein>
<evidence type="ECO:0000313" key="1">
    <source>
        <dbReference type="EMBL" id="RUT44537.1"/>
    </source>
</evidence>
<proteinExistence type="predicted"/>
<sequence length="163" mass="18965">MKWRDIIVLHPVFIEGDLIDKFRDHLLQYPYYHVIHEGLTDLGCSIERFSNIEADGIINSFKKSDFPLACHLGSKSTEKFFDYHIALRYGNDKKEVFVYELVVREEKEKNIINGLLMAFYLLTISRYGIEKMLIPYNLTSLGTIDDINVESISNNLTLLTLKK</sequence>
<organism evidence="1 2">
    <name type="scientific">Paenibacillus anaericanus</name>
    <dbReference type="NCBI Taxonomy" id="170367"/>
    <lineage>
        <taxon>Bacteria</taxon>
        <taxon>Bacillati</taxon>
        <taxon>Bacillota</taxon>
        <taxon>Bacilli</taxon>
        <taxon>Bacillales</taxon>
        <taxon>Paenibacillaceae</taxon>
        <taxon>Paenibacillus</taxon>
    </lineage>
</organism>
<dbReference type="EMBL" id="RZNY01000015">
    <property type="protein sequence ID" value="RUT44537.1"/>
    <property type="molecule type" value="Genomic_DNA"/>
</dbReference>
<name>A0A3S1DM86_9BACL</name>
<dbReference type="AlphaFoldDB" id="A0A3S1DM86"/>
<dbReference type="Proteomes" id="UP000279446">
    <property type="component" value="Unassembled WGS sequence"/>
</dbReference>
<evidence type="ECO:0000313" key="2">
    <source>
        <dbReference type="Proteomes" id="UP000279446"/>
    </source>
</evidence>
<gene>
    <name evidence="1" type="ORF">EJP82_18165</name>
</gene>